<evidence type="ECO:0000256" key="1">
    <source>
        <dbReference type="RuleBase" id="RU365079"/>
    </source>
</evidence>
<name>A0A367IVM6_RHIST</name>
<accession>A0A367IVM6</accession>
<dbReference type="GO" id="GO:0015031">
    <property type="term" value="P:protein transport"/>
    <property type="evidence" value="ECO:0007669"/>
    <property type="project" value="UniProtKB-KW"/>
</dbReference>
<feature type="region of interest" description="Disordered" evidence="2">
    <location>
        <begin position="235"/>
        <end position="269"/>
    </location>
</feature>
<dbReference type="PROSITE" id="PS50969">
    <property type="entry name" value="FCP1"/>
    <property type="match status" value="1"/>
</dbReference>
<feature type="domain" description="FCP1 homology" evidence="3">
    <location>
        <begin position="28"/>
        <end position="187"/>
    </location>
</feature>
<reference evidence="4 5" key="1">
    <citation type="journal article" date="2018" name="G3 (Bethesda)">
        <title>Phylogenetic and Phylogenomic Definition of Rhizopus Species.</title>
        <authorList>
            <person name="Gryganskyi A.P."/>
            <person name="Golan J."/>
            <person name="Dolatabadi S."/>
            <person name="Mondo S."/>
            <person name="Robb S."/>
            <person name="Idnurm A."/>
            <person name="Muszewska A."/>
            <person name="Steczkiewicz K."/>
            <person name="Masonjones S."/>
            <person name="Liao H.L."/>
            <person name="Gajdeczka M.T."/>
            <person name="Anike F."/>
            <person name="Vuek A."/>
            <person name="Anishchenko I.M."/>
            <person name="Voigt K."/>
            <person name="de Hoog G.S."/>
            <person name="Smith M.E."/>
            <person name="Heitman J."/>
            <person name="Vilgalys R."/>
            <person name="Stajich J.E."/>
        </authorList>
    </citation>
    <scope>NUCLEOTIDE SEQUENCE [LARGE SCALE GENOMIC DNA]</scope>
    <source>
        <strain evidence="4 5">LSU 92-RS-03</strain>
    </source>
</reference>
<sequence length="269" mass="32444">MQRPLNTAIGPSEEYLAKCSEPSQILGKKQTKQLLILDLNGTLVSRIKQTMSFYVRPHHDKFFDYIFSNFKVMVWSSAQKRSVNTMCRMFPCRKYPLLLRWDRQHFGLTMNDFYRNVETVKDLERVWKELPKYDSTNTIILDDTAKKLKYQPYNLIQVCTFDHKLFEKNQVCFDNDLRKVINYLKILQQHSNVGSYMRAHPFDRTLDWDVEPDIYLDRVYTLFDDLGRKKLVNEQQEHKKIKKPKSEAYYERMRHKRQKAKINKKKRLK</sequence>
<evidence type="ECO:0000256" key="2">
    <source>
        <dbReference type="SAM" id="MobiDB-lite"/>
    </source>
</evidence>
<dbReference type="Proteomes" id="UP000253551">
    <property type="component" value="Unassembled WGS sequence"/>
</dbReference>
<keyword evidence="1" id="KW-0653">Protein transport</keyword>
<dbReference type="PANTHER" id="PTHR12210">
    <property type="entry name" value="DULLARD PROTEIN PHOSPHATASE"/>
    <property type="match status" value="1"/>
</dbReference>
<protein>
    <recommendedName>
        <fullName evidence="1">Mitochondrial import inner membrane translocase subunit TIM50</fullName>
    </recommendedName>
</protein>
<dbReference type="Pfam" id="PF03031">
    <property type="entry name" value="NIF"/>
    <property type="match status" value="1"/>
</dbReference>
<dbReference type="GO" id="GO:0005744">
    <property type="term" value="C:TIM23 mitochondrial import inner membrane translocase complex"/>
    <property type="evidence" value="ECO:0007669"/>
    <property type="project" value="UniProtKB-UniRule"/>
</dbReference>
<dbReference type="STRING" id="4846.A0A367IVM6"/>
<dbReference type="PROSITE" id="PS01228">
    <property type="entry name" value="COF_1"/>
    <property type="match status" value="1"/>
</dbReference>
<comment type="caution">
    <text evidence="4">The sequence shown here is derived from an EMBL/GenBank/DDBJ whole genome shotgun (WGS) entry which is preliminary data.</text>
</comment>
<evidence type="ECO:0000313" key="5">
    <source>
        <dbReference type="Proteomes" id="UP000253551"/>
    </source>
</evidence>
<comment type="subunit">
    <text evidence="1">Component of the TIM23 complex.</text>
</comment>
<organism evidence="4 5">
    <name type="scientific">Rhizopus stolonifer</name>
    <name type="common">Rhizopus nigricans</name>
    <dbReference type="NCBI Taxonomy" id="4846"/>
    <lineage>
        <taxon>Eukaryota</taxon>
        <taxon>Fungi</taxon>
        <taxon>Fungi incertae sedis</taxon>
        <taxon>Mucoromycota</taxon>
        <taxon>Mucoromycotina</taxon>
        <taxon>Mucoromycetes</taxon>
        <taxon>Mucorales</taxon>
        <taxon>Mucorineae</taxon>
        <taxon>Rhizopodaceae</taxon>
        <taxon>Rhizopus</taxon>
    </lineage>
</organism>
<dbReference type="InterPro" id="IPR004274">
    <property type="entry name" value="FCP1_dom"/>
</dbReference>
<dbReference type="OrthoDB" id="1711508at2759"/>
<dbReference type="InterPro" id="IPR050365">
    <property type="entry name" value="TIM50"/>
</dbReference>
<feature type="compositionally biased region" description="Basic residues" evidence="2">
    <location>
        <begin position="253"/>
        <end position="269"/>
    </location>
</feature>
<dbReference type="EMBL" id="PJQM01005383">
    <property type="protein sequence ID" value="RCH81753.1"/>
    <property type="molecule type" value="Genomic_DNA"/>
</dbReference>
<dbReference type="InterPro" id="IPR036412">
    <property type="entry name" value="HAD-like_sf"/>
</dbReference>
<dbReference type="SMART" id="SM00577">
    <property type="entry name" value="CPDc"/>
    <property type="match status" value="1"/>
</dbReference>
<comment type="subcellular location">
    <subcellularLocation>
        <location evidence="1">Mitochondrion inner membrane</location>
        <topology evidence="1">Single-pass membrane protein</topology>
    </subcellularLocation>
</comment>
<dbReference type="Gene3D" id="3.40.50.1000">
    <property type="entry name" value="HAD superfamily/HAD-like"/>
    <property type="match status" value="1"/>
</dbReference>
<evidence type="ECO:0000259" key="3">
    <source>
        <dbReference type="PROSITE" id="PS50969"/>
    </source>
</evidence>
<feature type="compositionally biased region" description="Basic and acidic residues" evidence="2">
    <location>
        <begin position="235"/>
        <end position="252"/>
    </location>
</feature>
<dbReference type="SUPFAM" id="SSF56784">
    <property type="entry name" value="HAD-like"/>
    <property type="match status" value="1"/>
</dbReference>
<keyword evidence="1" id="KW-0813">Transport</keyword>
<keyword evidence="1" id="KW-0811">Translocation</keyword>
<dbReference type="AlphaFoldDB" id="A0A367IVM6"/>
<keyword evidence="5" id="KW-1185">Reference proteome</keyword>
<gene>
    <name evidence="4" type="ORF">CU098_006697</name>
</gene>
<dbReference type="InterPro" id="IPR023214">
    <property type="entry name" value="HAD_sf"/>
</dbReference>
<keyword evidence="1" id="KW-0809">Transit peptide</keyword>
<comment type="similarity">
    <text evidence="1">Belongs to the TIM50 family.</text>
</comment>
<evidence type="ECO:0000313" key="4">
    <source>
        <dbReference type="EMBL" id="RCH81753.1"/>
    </source>
</evidence>
<keyword evidence="1" id="KW-0496">Mitochondrion</keyword>
<proteinExistence type="inferred from homology"/>
<comment type="function">
    <text evidence="1">Essential component of the TIM23 complex, a complex that mediates the translocation of transit peptide-containing proteins across the mitochondrial inner membrane.</text>
</comment>